<evidence type="ECO:0000313" key="17">
    <source>
        <dbReference type="EMBL" id="KAJ9552202.1"/>
    </source>
</evidence>
<evidence type="ECO:0000256" key="6">
    <source>
        <dbReference type="ARBA" id="ARBA00022679"/>
    </source>
</evidence>
<evidence type="ECO:0000256" key="2">
    <source>
        <dbReference type="ARBA" id="ARBA00004236"/>
    </source>
</evidence>
<dbReference type="InterPro" id="IPR001245">
    <property type="entry name" value="Ser-Thr/Tyr_kinase_cat_dom"/>
</dbReference>
<evidence type="ECO:0000256" key="1">
    <source>
        <dbReference type="ARBA" id="ARBA00004167"/>
    </source>
</evidence>
<protein>
    <recommendedName>
        <fullName evidence="16">Protein kinase domain-containing protein</fullName>
    </recommendedName>
</protein>
<evidence type="ECO:0000259" key="16">
    <source>
        <dbReference type="PROSITE" id="PS50011"/>
    </source>
</evidence>
<dbReference type="PROSITE" id="PS00108">
    <property type="entry name" value="PROTEIN_KINASE_ST"/>
    <property type="match status" value="2"/>
</dbReference>
<feature type="domain" description="Protein kinase" evidence="16">
    <location>
        <begin position="35"/>
        <end position="286"/>
    </location>
</feature>
<keyword evidence="9" id="KW-0418">Kinase</keyword>
<evidence type="ECO:0000256" key="4">
    <source>
        <dbReference type="ARBA" id="ARBA00022527"/>
    </source>
</evidence>
<feature type="region of interest" description="Disordered" evidence="15">
    <location>
        <begin position="1369"/>
        <end position="1395"/>
    </location>
</feature>
<comment type="caution">
    <text evidence="17">The sequence shown here is derived from an EMBL/GenBank/DDBJ whole genome shotgun (WGS) entry which is preliminary data.</text>
</comment>
<dbReference type="InterPro" id="IPR000719">
    <property type="entry name" value="Prot_kinase_dom"/>
</dbReference>
<feature type="domain" description="Protein kinase" evidence="16">
    <location>
        <begin position="388"/>
        <end position="673"/>
    </location>
</feature>
<sequence length="1395" mass="154688">MLPAISTDAKPSFVVSDQICKCFSLDQILSATQNFDEALVVGQGGFGKVYKGMINDDGSNTIVAIKRSNSMSNQGALQFRAEVEMLSRIRHCNLVSLLGYCNEGTEMALVYEYMPQGTLEDHLHKAGTPLSWLQRLKICIGAARGLEYLHTGIGTQHGIIHRDVKSSNVLLDENFAAKISDFGLAKIGELTRKSDVYSFGVLLLEVICGRPAVDTSLDEEQWGLAPWAQERIKEGKRNHIVDSRLRGQISSSCLKGFVRIASRCLHNQPNQRPRMAEIVAKLEIVLSLQERDDSSIAEGKFIGKFWSFFQAKVDSTAGEGESSHKEGDGLNNTMVTKGKANVSGREGNPRDKTGKATSAMVPPSSSSQTEGNLKSFSYNVLREATTNFRHDKFLGESDYGSVFKGWIDESSLAAAKPGTGTVIAVRRIHEPLCEGDHHEWLAQNNYIGLLNHPNLVKLIGYCVRGYERFQVCEFMPQGSLENHLFRKAVTSIPLPWNLRIKIILGAAKGLAYLHDRETDKICCNIKPKNILVDSDYNGKLSNFWLKEDVETRCDTFETWELVNSSYAAPEYVVTGRSTARSDIYSLGVVLLEVLTGKRNIDNNRPANQKLLVDWARPYLHNKQGIRRIIDHSIEGQVSPTLAMKFAVIMNRCLSSDPRDRPTADEVVKALEELQALQIAAPARTRKAVRKPVASASASTSGSVQKSCSYQVRFLAISYSIDKDREVSDTRKRYAATQNFDEALVVGQGGFGKVYKGMIKNGSNTLVAIKRSNSMSNQGALQFRAEVEMLSGFDTGTLDDHLHKDGTPLSWLQRLKICIGAARGLEYLHTGTGTQHGIIHRDVKSSNVLLDENFAAKISDFGLAKIGPTNQTRTHVSTLVKGTFGYLDPHYVYTGELTRKSDVYSFGVLLLEVICGRPAVDTSLDEEQWGLAPWAQERIKEGKRNHIVDSRLRGQISSSCLKGFVRIASQCLHNQPNQRPRMAEIIARLEIVLSLQEREDSSIAEGKFVGKFLSFFQAKVDSTAGEGESSQKEGDGLNNTMVTKGKANVSGREGNPRDKTGKATSAMVPPSSSSRTEGNLKSFSYNVLKEATMNFRPNMIPGESGSVSVFKGWIDESSLAAAKPGTGTVIAVRRIHGPRWQQANHNEWLDKNYYIGLLNHPNLVKLIGYCVEEYERFHVCEFMTRGSLENLLFRKGANFEALSWNLRIKIIFGAAKGLAYLHDQETDRIYCSINPKNILVDSDYNGKLSNFRLIENVHARETLIGCSTARIDIYDFGVVLLEVLTGKPNIDNNRPHGQQIQVDYLRPYLDNKQGVQRIIDPCIEGQLKPTLTMKFAMIVNRCISIDSRHRPTADEVVKALEELQALQKAAPTRTKEVVRKPTASASASSSANVQKS</sequence>
<feature type="domain" description="Protein kinase" evidence="16">
    <location>
        <begin position="739"/>
        <end position="992"/>
    </location>
</feature>
<dbReference type="Proteomes" id="UP001172457">
    <property type="component" value="Chromosome 4"/>
</dbReference>
<proteinExistence type="predicted"/>
<evidence type="ECO:0000256" key="7">
    <source>
        <dbReference type="ARBA" id="ARBA00022692"/>
    </source>
</evidence>
<accession>A0AA38W8A3</accession>
<evidence type="ECO:0000256" key="11">
    <source>
        <dbReference type="ARBA" id="ARBA00022989"/>
    </source>
</evidence>
<dbReference type="SMART" id="SM00220">
    <property type="entry name" value="S_TKc"/>
    <property type="match status" value="3"/>
</dbReference>
<feature type="compositionally biased region" description="Low complexity" evidence="15">
    <location>
        <begin position="1382"/>
        <end position="1395"/>
    </location>
</feature>
<keyword evidence="7" id="KW-0812">Transmembrane</keyword>
<evidence type="ECO:0000256" key="14">
    <source>
        <dbReference type="PROSITE-ProRule" id="PRU10141"/>
    </source>
</evidence>
<dbReference type="PROSITE" id="PS00107">
    <property type="entry name" value="PROTEIN_KINASE_ATP"/>
    <property type="match status" value="2"/>
</dbReference>
<keyword evidence="13" id="KW-0675">Receptor</keyword>
<evidence type="ECO:0000256" key="15">
    <source>
        <dbReference type="SAM" id="MobiDB-lite"/>
    </source>
</evidence>
<feature type="region of interest" description="Disordered" evidence="15">
    <location>
        <begin position="1023"/>
        <end position="1077"/>
    </location>
</feature>
<comment type="subcellular location">
    <subcellularLocation>
        <location evidence="2">Cell membrane</location>
    </subcellularLocation>
    <subcellularLocation>
        <location evidence="1">Membrane</location>
        <topology evidence="1">Single-pass membrane protein</topology>
    </subcellularLocation>
</comment>
<evidence type="ECO:0000256" key="3">
    <source>
        <dbReference type="ARBA" id="ARBA00022475"/>
    </source>
</evidence>
<keyword evidence="4" id="KW-0723">Serine/threonine-protein kinase</keyword>
<keyword evidence="5" id="KW-0597">Phosphoprotein</keyword>
<dbReference type="FunFam" id="1.10.510.10:FF:000146">
    <property type="entry name" value="LRR receptor-like serine/threonine-protein kinase IOS1"/>
    <property type="match status" value="1"/>
</dbReference>
<dbReference type="InterPro" id="IPR011009">
    <property type="entry name" value="Kinase-like_dom_sf"/>
</dbReference>
<dbReference type="FunFam" id="3.30.200.20:FF:000039">
    <property type="entry name" value="receptor-like protein kinase FERONIA"/>
    <property type="match status" value="1"/>
</dbReference>
<keyword evidence="8 14" id="KW-0547">Nucleotide-binding</keyword>
<feature type="binding site" evidence="14">
    <location>
        <position position="769"/>
    </location>
    <ligand>
        <name>ATP</name>
        <dbReference type="ChEBI" id="CHEBI:30616"/>
    </ligand>
</feature>
<name>A0AA38W8A3_9ASTR</name>
<dbReference type="GO" id="GO:0005886">
    <property type="term" value="C:plasma membrane"/>
    <property type="evidence" value="ECO:0007669"/>
    <property type="project" value="UniProtKB-SubCell"/>
</dbReference>
<keyword evidence="10 14" id="KW-0067">ATP-binding</keyword>
<evidence type="ECO:0000256" key="10">
    <source>
        <dbReference type="ARBA" id="ARBA00022840"/>
    </source>
</evidence>
<dbReference type="CDD" id="cd14066">
    <property type="entry name" value="STKc_IRAK"/>
    <property type="match status" value="1"/>
</dbReference>
<evidence type="ECO:0000256" key="12">
    <source>
        <dbReference type="ARBA" id="ARBA00023136"/>
    </source>
</evidence>
<dbReference type="GO" id="GO:0004674">
    <property type="term" value="F:protein serine/threonine kinase activity"/>
    <property type="evidence" value="ECO:0007669"/>
    <property type="project" value="UniProtKB-KW"/>
</dbReference>
<dbReference type="Gene3D" id="3.30.200.20">
    <property type="entry name" value="Phosphorylase Kinase, domain 1"/>
    <property type="match status" value="4"/>
</dbReference>
<keyword evidence="18" id="KW-1185">Reference proteome</keyword>
<keyword evidence="12" id="KW-0472">Membrane</keyword>
<evidence type="ECO:0000313" key="18">
    <source>
        <dbReference type="Proteomes" id="UP001172457"/>
    </source>
</evidence>
<feature type="region of interest" description="Disordered" evidence="15">
    <location>
        <begin position="318"/>
        <end position="371"/>
    </location>
</feature>
<gene>
    <name evidence="17" type="ORF">OSB04_016247</name>
</gene>
<keyword evidence="11" id="KW-1133">Transmembrane helix</keyword>
<dbReference type="Gene3D" id="1.10.510.10">
    <property type="entry name" value="Transferase(Phosphotransferase) domain 1"/>
    <property type="match status" value="5"/>
</dbReference>
<evidence type="ECO:0000256" key="5">
    <source>
        <dbReference type="ARBA" id="ARBA00022553"/>
    </source>
</evidence>
<feature type="domain" description="Protein kinase" evidence="16">
    <location>
        <begin position="1094"/>
        <end position="1362"/>
    </location>
</feature>
<evidence type="ECO:0000256" key="9">
    <source>
        <dbReference type="ARBA" id="ARBA00022777"/>
    </source>
</evidence>
<dbReference type="Pfam" id="PF07714">
    <property type="entry name" value="PK_Tyr_Ser-Thr"/>
    <property type="match status" value="5"/>
</dbReference>
<keyword evidence="6" id="KW-0808">Transferase</keyword>
<dbReference type="InterPro" id="IPR017441">
    <property type="entry name" value="Protein_kinase_ATP_BS"/>
</dbReference>
<evidence type="ECO:0000256" key="13">
    <source>
        <dbReference type="ARBA" id="ARBA00023170"/>
    </source>
</evidence>
<dbReference type="PANTHER" id="PTHR45621">
    <property type="entry name" value="OS01G0588500 PROTEIN-RELATED"/>
    <property type="match status" value="1"/>
</dbReference>
<keyword evidence="3" id="KW-1003">Cell membrane</keyword>
<dbReference type="PROSITE" id="PS50011">
    <property type="entry name" value="PROTEIN_KINASE_DOM"/>
    <property type="match status" value="4"/>
</dbReference>
<dbReference type="EMBL" id="JARYMX010000004">
    <property type="protein sequence ID" value="KAJ9552202.1"/>
    <property type="molecule type" value="Genomic_DNA"/>
</dbReference>
<feature type="binding site" evidence="14">
    <location>
        <position position="66"/>
    </location>
    <ligand>
        <name>ATP</name>
        <dbReference type="ChEBI" id="CHEBI:30616"/>
    </ligand>
</feature>
<dbReference type="GO" id="GO:0005524">
    <property type="term" value="F:ATP binding"/>
    <property type="evidence" value="ECO:0007669"/>
    <property type="project" value="UniProtKB-UniRule"/>
</dbReference>
<reference evidence="17" key="1">
    <citation type="submission" date="2023-03" db="EMBL/GenBank/DDBJ databases">
        <title>Chromosome-scale reference genome and RAD-based genetic map of yellow starthistle (Centaurea solstitialis) reveal putative structural variation and QTLs associated with invader traits.</title>
        <authorList>
            <person name="Reatini B."/>
            <person name="Cang F.A."/>
            <person name="Jiang Q."/>
            <person name="Mckibben M.T.W."/>
            <person name="Barker M.S."/>
            <person name="Rieseberg L.H."/>
            <person name="Dlugosch K.M."/>
        </authorList>
    </citation>
    <scope>NUCLEOTIDE SEQUENCE</scope>
    <source>
        <strain evidence="17">CAN-66</strain>
        <tissue evidence="17">Leaf</tissue>
    </source>
</reference>
<organism evidence="17 18">
    <name type="scientific">Centaurea solstitialis</name>
    <name type="common">yellow star-thistle</name>
    <dbReference type="NCBI Taxonomy" id="347529"/>
    <lineage>
        <taxon>Eukaryota</taxon>
        <taxon>Viridiplantae</taxon>
        <taxon>Streptophyta</taxon>
        <taxon>Embryophyta</taxon>
        <taxon>Tracheophyta</taxon>
        <taxon>Spermatophyta</taxon>
        <taxon>Magnoliopsida</taxon>
        <taxon>eudicotyledons</taxon>
        <taxon>Gunneridae</taxon>
        <taxon>Pentapetalae</taxon>
        <taxon>asterids</taxon>
        <taxon>campanulids</taxon>
        <taxon>Asterales</taxon>
        <taxon>Asteraceae</taxon>
        <taxon>Carduoideae</taxon>
        <taxon>Cardueae</taxon>
        <taxon>Centaureinae</taxon>
        <taxon>Centaurea</taxon>
    </lineage>
</organism>
<dbReference type="InterPro" id="IPR050823">
    <property type="entry name" value="Plant_Ser_Thr_Prot_Kinase"/>
</dbReference>
<dbReference type="SUPFAM" id="SSF56112">
    <property type="entry name" value="Protein kinase-like (PK-like)"/>
    <property type="match status" value="4"/>
</dbReference>
<dbReference type="InterPro" id="IPR008271">
    <property type="entry name" value="Ser/Thr_kinase_AS"/>
</dbReference>
<evidence type="ECO:0000256" key="8">
    <source>
        <dbReference type="ARBA" id="ARBA00022741"/>
    </source>
</evidence>